<dbReference type="PROSITE" id="PS50228">
    <property type="entry name" value="SUEL_LECTIN"/>
    <property type="match status" value="1"/>
</dbReference>
<dbReference type="EC" id="3.2.1.23" evidence="4 11"/>
<dbReference type="InterPro" id="IPR000922">
    <property type="entry name" value="Lectin_gal-bd_dom"/>
</dbReference>
<dbReference type="FunFam" id="3.20.20.80:FF:000006">
    <property type="entry name" value="Beta-galactosidase"/>
    <property type="match status" value="1"/>
</dbReference>
<evidence type="ECO:0000256" key="6">
    <source>
        <dbReference type="ARBA" id="ARBA00022525"/>
    </source>
</evidence>
<dbReference type="Gene3D" id="3.20.20.80">
    <property type="entry name" value="Glycosidases"/>
    <property type="match status" value="1"/>
</dbReference>
<evidence type="ECO:0000313" key="16">
    <source>
        <dbReference type="Proteomes" id="UP001443914"/>
    </source>
</evidence>
<dbReference type="GO" id="GO:0005975">
    <property type="term" value="P:carbohydrate metabolic process"/>
    <property type="evidence" value="ECO:0007669"/>
    <property type="project" value="InterPro"/>
</dbReference>
<evidence type="ECO:0000256" key="7">
    <source>
        <dbReference type="ARBA" id="ARBA00022729"/>
    </source>
</evidence>
<keyword evidence="9" id="KW-0325">Glycoprotein</keyword>
<evidence type="ECO:0000256" key="13">
    <source>
        <dbReference type="SAM" id="SignalP"/>
    </source>
</evidence>
<evidence type="ECO:0000256" key="3">
    <source>
        <dbReference type="ARBA" id="ARBA00009809"/>
    </source>
</evidence>
<dbReference type="GO" id="GO:0030246">
    <property type="term" value="F:carbohydrate binding"/>
    <property type="evidence" value="ECO:0007669"/>
    <property type="project" value="InterPro"/>
</dbReference>
<dbReference type="InterPro" id="IPR001944">
    <property type="entry name" value="Glycoside_Hdrlase_35"/>
</dbReference>
<dbReference type="InterPro" id="IPR017853">
    <property type="entry name" value="GH"/>
</dbReference>
<dbReference type="InterPro" id="IPR008979">
    <property type="entry name" value="Galactose-bd-like_sf"/>
</dbReference>
<evidence type="ECO:0000256" key="8">
    <source>
        <dbReference type="ARBA" id="ARBA00022801"/>
    </source>
</evidence>
<dbReference type="InterPro" id="IPR048913">
    <property type="entry name" value="BetaGal_gal-bd"/>
</dbReference>
<gene>
    <name evidence="15" type="ORF">RND81_09G152800</name>
</gene>
<comment type="caution">
    <text evidence="15">The sequence shown here is derived from an EMBL/GenBank/DDBJ whole genome shotgun (WGS) entry which is preliminary data.</text>
</comment>
<evidence type="ECO:0000256" key="12">
    <source>
        <dbReference type="RuleBase" id="RU003679"/>
    </source>
</evidence>
<proteinExistence type="inferred from homology"/>
<evidence type="ECO:0000256" key="4">
    <source>
        <dbReference type="ARBA" id="ARBA00012756"/>
    </source>
</evidence>
<dbReference type="Gene3D" id="2.60.120.740">
    <property type="match status" value="1"/>
</dbReference>
<evidence type="ECO:0000256" key="10">
    <source>
        <dbReference type="ARBA" id="ARBA00023295"/>
    </source>
</evidence>
<dbReference type="InterPro" id="IPR043159">
    <property type="entry name" value="Lectin_gal-bd_sf"/>
</dbReference>
<dbReference type="Pfam" id="PF02140">
    <property type="entry name" value="SUEL_Lectin"/>
    <property type="match status" value="1"/>
</dbReference>
<dbReference type="FunFam" id="2.60.120.260:FF:000050">
    <property type="entry name" value="Beta-galactosidase"/>
    <property type="match status" value="1"/>
</dbReference>
<evidence type="ECO:0000256" key="11">
    <source>
        <dbReference type="RuleBase" id="RU000675"/>
    </source>
</evidence>
<keyword evidence="6" id="KW-0964">Secreted</keyword>
<keyword evidence="8 11" id="KW-0378">Hydrolase</keyword>
<dbReference type="Pfam" id="PF01301">
    <property type="entry name" value="Glyco_hydro_35"/>
    <property type="match status" value="1"/>
</dbReference>
<dbReference type="InterPro" id="IPR019801">
    <property type="entry name" value="Glyco_hydro_35_CS"/>
</dbReference>
<dbReference type="SUPFAM" id="SSF49785">
    <property type="entry name" value="Galactose-binding domain-like"/>
    <property type="match status" value="2"/>
</dbReference>
<dbReference type="EMBL" id="JBDFQZ010000009">
    <property type="protein sequence ID" value="KAK9690765.1"/>
    <property type="molecule type" value="Genomic_DNA"/>
</dbReference>
<organism evidence="15 16">
    <name type="scientific">Saponaria officinalis</name>
    <name type="common">Common soapwort</name>
    <name type="synonym">Lychnis saponaria</name>
    <dbReference type="NCBI Taxonomy" id="3572"/>
    <lineage>
        <taxon>Eukaryota</taxon>
        <taxon>Viridiplantae</taxon>
        <taxon>Streptophyta</taxon>
        <taxon>Embryophyta</taxon>
        <taxon>Tracheophyta</taxon>
        <taxon>Spermatophyta</taxon>
        <taxon>Magnoliopsida</taxon>
        <taxon>eudicotyledons</taxon>
        <taxon>Gunneridae</taxon>
        <taxon>Pentapetalae</taxon>
        <taxon>Caryophyllales</taxon>
        <taxon>Caryophyllaceae</taxon>
        <taxon>Caryophylleae</taxon>
        <taxon>Saponaria</taxon>
    </lineage>
</organism>
<keyword evidence="10 11" id="KW-0326">Glycosidase</keyword>
<evidence type="ECO:0000256" key="1">
    <source>
        <dbReference type="ARBA" id="ARBA00001412"/>
    </source>
</evidence>
<dbReference type="Gene3D" id="2.60.120.260">
    <property type="entry name" value="Galactose-binding domain-like"/>
    <property type="match status" value="1"/>
</dbReference>
<evidence type="ECO:0000259" key="14">
    <source>
        <dbReference type="PROSITE" id="PS50228"/>
    </source>
</evidence>
<keyword evidence="16" id="KW-1185">Reference proteome</keyword>
<evidence type="ECO:0000256" key="9">
    <source>
        <dbReference type="ARBA" id="ARBA00023180"/>
    </source>
</evidence>
<dbReference type="InterPro" id="IPR041392">
    <property type="entry name" value="GHD"/>
</dbReference>
<sequence length="836" mass="94786">MGDFQKFMLILALLFLFLTVHCKEDDDDEVEEKPGESAGVTYDSRSLLINGKRELLFSGSVHYPRMPVSMWEDVLDKCKLGGLNVIQTYVFWNVHEPVKGQFNFTGNNDLVKFVKLVADKGMWLTLRVGPFIQAEWNHGGLPYWLREEPNITYRTDNPAYKMHMERWVTMVVNLMKDNKLYAPQGGPIIMSQIENEYDHVREAFDEGAERYIKWAGNMAIGLKTGVPWIMCKQKDAPGEVINACNGRHCGDTFDGPNAPTKPSLWTENWTAQYRVFGDAPSQRAAEDIAFSVARWYSKNGSHVNYYMYFGGTNFARTAASFVTTRYYDEAPIDEFGLVRDPKWGHLKDLHRALKLTKKALLNGNYGAEKYAPDLEASYYQKGDLCAAFLWNNHTHIEKTVNFKGKEHLVPPKSISILPDCKTVVYNSDYIVSQHSAREFVRAEKANNGLKWEKTVESIPTTGFFKREPREQYSTVKDTSDYLWYRTSIELDNLDLPFKKSLQPVLQILSLGHVLLAFVNGHYIGTAHGVKREYTFPYQAAIRLKEGVNNISILSCTVGMPDSGSYMEHRFTGIRTVELLGLGTGNLDLTLNGWHHTIGLEGERLKYYTEEGSKKAKWTPAKGAGEALTWYKAYFDAPDGDDPLTIRLENMTKGVVWVNGQSIGRYWSSYLTILKKPSQNEYHLPRSYLKPKDNFIVILDEAGGNIDTVQIETVNRDSICSYISEIMPASVWEWKRKDKQIVPLAGGTPQPKAQLKCPKDKVVTKVEFASFGNPYGVCGYYIPGNCTAPNSQQIVEQNCMGKDKCEIPIDRNLFDKNACPEIKAKTLAVQLRCGHKG</sequence>
<dbReference type="Pfam" id="PF17834">
    <property type="entry name" value="GHD"/>
    <property type="match status" value="1"/>
</dbReference>
<dbReference type="InterPro" id="IPR031330">
    <property type="entry name" value="Gly_Hdrlase_35_cat"/>
</dbReference>
<evidence type="ECO:0000313" key="15">
    <source>
        <dbReference type="EMBL" id="KAK9690765.1"/>
    </source>
</evidence>
<dbReference type="SUPFAM" id="SSF51445">
    <property type="entry name" value="(Trans)glycosidases"/>
    <property type="match status" value="1"/>
</dbReference>
<dbReference type="Proteomes" id="UP001443914">
    <property type="component" value="Unassembled WGS sequence"/>
</dbReference>
<dbReference type="GO" id="GO:0048046">
    <property type="term" value="C:apoplast"/>
    <property type="evidence" value="ECO:0007669"/>
    <property type="project" value="UniProtKB-SubCell"/>
</dbReference>
<feature type="chain" id="PRO_5044024865" description="Beta-galactosidase" evidence="13">
    <location>
        <begin position="23"/>
        <end position="836"/>
    </location>
</feature>
<accession>A0AAW1IMR8</accession>
<reference evidence="15" key="1">
    <citation type="submission" date="2024-03" db="EMBL/GenBank/DDBJ databases">
        <title>WGS assembly of Saponaria officinalis var. Norfolk2.</title>
        <authorList>
            <person name="Jenkins J."/>
            <person name="Shu S."/>
            <person name="Grimwood J."/>
            <person name="Barry K."/>
            <person name="Goodstein D."/>
            <person name="Schmutz J."/>
            <person name="Leebens-Mack J."/>
            <person name="Osbourn A."/>
        </authorList>
    </citation>
    <scope>NUCLEOTIDE SEQUENCE [LARGE SCALE GENOMIC DNA]</scope>
    <source>
        <strain evidence="15">JIC</strain>
    </source>
</reference>
<feature type="signal peptide" evidence="13">
    <location>
        <begin position="1"/>
        <end position="22"/>
    </location>
</feature>
<evidence type="ECO:0000256" key="2">
    <source>
        <dbReference type="ARBA" id="ARBA00004271"/>
    </source>
</evidence>
<comment type="similarity">
    <text evidence="3 12">Belongs to the glycosyl hydrolase 35 family.</text>
</comment>
<name>A0AAW1IMR8_SAPOF</name>
<dbReference type="AlphaFoldDB" id="A0AAW1IMR8"/>
<protein>
    <recommendedName>
        <fullName evidence="4 11">Beta-galactosidase</fullName>
        <ecNumber evidence="4 11">3.2.1.23</ecNumber>
    </recommendedName>
</protein>
<dbReference type="GO" id="GO:0004565">
    <property type="term" value="F:beta-galactosidase activity"/>
    <property type="evidence" value="ECO:0007669"/>
    <property type="project" value="UniProtKB-EC"/>
</dbReference>
<comment type="subcellular location">
    <subcellularLocation>
        <location evidence="2">Secreted</location>
        <location evidence="2">Extracellular space</location>
        <location evidence="2">Apoplast</location>
    </subcellularLocation>
</comment>
<comment type="catalytic activity">
    <reaction evidence="1 11">
        <text>Hydrolysis of terminal non-reducing beta-D-galactose residues in beta-D-galactosides.</text>
        <dbReference type="EC" id="3.2.1.23"/>
    </reaction>
</comment>
<dbReference type="CDD" id="cd22842">
    <property type="entry name" value="Gal_Rha_Lectin_BGal"/>
    <property type="match status" value="1"/>
</dbReference>
<dbReference type="PANTHER" id="PTHR23421">
    <property type="entry name" value="BETA-GALACTOSIDASE RELATED"/>
    <property type="match status" value="1"/>
</dbReference>
<feature type="domain" description="SUEL-type lectin" evidence="14">
    <location>
        <begin position="746"/>
        <end position="833"/>
    </location>
</feature>
<dbReference type="PRINTS" id="PR00742">
    <property type="entry name" value="GLHYDRLASE35"/>
</dbReference>
<keyword evidence="7 13" id="KW-0732">Signal</keyword>
<dbReference type="PROSITE" id="PS01182">
    <property type="entry name" value="GLYCOSYL_HYDROL_F35"/>
    <property type="match status" value="1"/>
</dbReference>
<keyword evidence="5" id="KW-0052">Apoplast</keyword>
<evidence type="ECO:0000256" key="5">
    <source>
        <dbReference type="ARBA" id="ARBA00022523"/>
    </source>
</evidence>
<dbReference type="Pfam" id="PF21467">
    <property type="entry name" value="BetaGal_gal-bd"/>
    <property type="match status" value="1"/>
</dbReference>